<evidence type="ECO:0000313" key="14">
    <source>
        <dbReference type="Proteomes" id="UP000694580"/>
    </source>
</evidence>
<keyword evidence="9" id="KW-0496">Mitochondrion</keyword>
<evidence type="ECO:0000256" key="9">
    <source>
        <dbReference type="ARBA" id="ARBA00023128"/>
    </source>
</evidence>
<dbReference type="GeneTree" id="ENSGT00950000182992"/>
<dbReference type="GO" id="GO:0097431">
    <property type="term" value="C:mitotic spindle pole"/>
    <property type="evidence" value="ECO:0007669"/>
    <property type="project" value="TreeGrafter"/>
</dbReference>
<keyword evidence="7" id="KW-1133">Transmembrane helix</keyword>
<evidence type="ECO:0000256" key="12">
    <source>
        <dbReference type="ARBA" id="ARBA00023242"/>
    </source>
</evidence>
<evidence type="ECO:0000256" key="6">
    <source>
        <dbReference type="ARBA" id="ARBA00022787"/>
    </source>
</evidence>
<evidence type="ECO:0000256" key="3">
    <source>
        <dbReference type="ARBA" id="ARBA00004647"/>
    </source>
</evidence>
<evidence type="ECO:0000313" key="13">
    <source>
        <dbReference type="Ensembl" id="ENSDCDP00010009420.1"/>
    </source>
</evidence>
<keyword evidence="11" id="KW-0206">Cytoskeleton</keyword>
<keyword evidence="5" id="KW-0812">Transmembrane</keyword>
<dbReference type="GO" id="GO:0005634">
    <property type="term" value="C:nucleus"/>
    <property type="evidence" value="ECO:0007669"/>
    <property type="project" value="UniProtKB-SubCell"/>
</dbReference>
<dbReference type="Pfam" id="PF21033">
    <property type="entry name" value="RMD1-3"/>
    <property type="match status" value="1"/>
</dbReference>
<reference evidence="13" key="2">
    <citation type="submission" date="2025-08" db="UniProtKB">
        <authorList>
            <consortium name="Ensembl"/>
        </authorList>
    </citation>
    <scope>IDENTIFICATION</scope>
</reference>
<dbReference type="GO" id="GO:0008017">
    <property type="term" value="F:microtubule binding"/>
    <property type="evidence" value="ECO:0007669"/>
    <property type="project" value="TreeGrafter"/>
</dbReference>
<evidence type="ECO:0000256" key="1">
    <source>
        <dbReference type="ARBA" id="ARBA00004123"/>
    </source>
</evidence>
<accession>A0AAY4AMD7</accession>
<dbReference type="Proteomes" id="UP000694580">
    <property type="component" value="Chromosome 2"/>
</dbReference>
<evidence type="ECO:0000256" key="10">
    <source>
        <dbReference type="ARBA" id="ARBA00023136"/>
    </source>
</evidence>
<proteinExistence type="predicted"/>
<dbReference type="PANTHER" id="PTHR16056">
    <property type="entry name" value="REGULATOR OF MICROTUBULE DYNAMICS PROTEIN"/>
    <property type="match status" value="1"/>
</dbReference>
<evidence type="ECO:0000256" key="5">
    <source>
        <dbReference type="ARBA" id="ARBA00022692"/>
    </source>
</evidence>
<sequence>MILFLCNFSRNKILKAPLTQLQFSAGSNDTQELASVLSQCDVLHLGDRKAKEDAFLILQHYKKTCSENPEYMWRYIRAYIDLHNIIDEPDNKKSYAMVGREEAKTMLIRKGLNAECHKQFAILTSLSHKYGGSLGKIKSNYILKQHLDRFFALGGEDPVCSYLLGCWCYDMSTQTSEEDKLTTSIFPDYPHSSSVHEALNHFIEAEKLSAGTSMSIKIKIAKCCKELGWDAEARAWGRKAYNILNPVHNELEAVIVN</sequence>
<keyword evidence="10" id="KW-0472">Membrane</keyword>
<evidence type="ECO:0000256" key="2">
    <source>
        <dbReference type="ARBA" id="ARBA00004572"/>
    </source>
</evidence>
<comment type="subcellular location">
    <subcellularLocation>
        <location evidence="3">Cytoplasm</location>
        <location evidence="3">Cytoskeleton</location>
        <location evidence="3">Spindle pole</location>
    </subcellularLocation>
    <subcellularLocation>
        <location evidence="2">Mitochondrion outer membrane</location>
        <topology evidence="2">Single-pass membrane protein</topology>
    </subcellularLocation>
    <subcellularLocation>
        <location evidence="1">Nucleus</location>
    </subcellularLocation>
</comment>
<dbReference type="Ensembl" id="ENSDCDT00010009903.1">
    <property type="protein sequence ID" value="ENSDCDP00010009420.1"/>
    <property type="gene ID" value="ENSDCDG00010004214.1"/>
</dbReference>
<reference evidence="13" key="3">
    <citation type="submission" date="2025-09" db="UniProtKB">
        <authorList>
            <consortium name="Ensembl"/>
        </authorList>
    </citation>
    <scope>IDENTIFICATION</scope>
</reference>
<keyword evidence="6" id="KW-1000">Mitochondrion outer membrane</keyword>
<dbReference type="GO" id="GO:0005876">
    <property type="term" value="C:spindle microtubule"/>
    <property type="evidence" value="ECO:0007669"/>
    <property type="project" value="TreeGrafter"/>
</dbReference>
<evidence type="ECO:0000256" key="11">
    <source>
        <dbReference type="ARBA" id="ARBA00023212"/>
    </source>
</evidence>
<organism evidence="13 14">
    <name type="scientific">Denticeps clupeoides</name>
    <name type="common">denticle herring</name>
    <dbReference type="NCBI Taxonomy" id="299321"/>
    <lineage>
        <taxon>Eukaryota</taxon>
        <taxon>Metazoa</taxon>
        <taxon>Chordata</taxon>
        <taxon>Craniata</taxon>
        <taxon>Vertebrata</taxon>
        <taxon>Euteleostomi</taxon>
        <taxon>Actinopterygii</taxon>
        <taxon>Neopterygii</taxon>
        <taxon>Teleostei</taxon>
        <taxon>Clupei</taxon>
        <taxon>Clupeiformes</taxon>
        <taxon>Denticipitoidei</taxon>
        <taxon>Denticipitidae</taxon>
        <taxon>Denticeps</taxon>
    </lineage>
</organism>
<keyword evidence="12" id="KW-0539">Nucleus</keyword>
<keyword evidence="8" id="KW-0175">Coiled coil</keyword>
<dbReference type="InterPro" id="IPR049039">
    <property type="entry name" value="RMD1-3_a_helical_rpt"/>
</dbReference>
<reference evidence="13 14" key="1">
    <citation type="submission" date="2020-06" db="EMBL/GenBank/DDBJ databases">
        <authorList>
            <consortium name="Wellcome Sanger Institute Data Sharing"/>
        </authorList>
    </citation>
    <scope>NUCLEOTIDE SEQUENCE [LARGE SCALE GENOMIC DNA]</scope>
</reference>
<name>A0AAY4AMD7_9TELE</name>
<keyword evidence="4" id="KW-0963">Cytoplasm</keyword>
<protein>
    <submittedName>
        <fullName evidence="13">Uncharacterized protein</fullName>
    </submittedName>
</protein>
<evidence type="ECO:0000256" key="4">
    <source>
        <dbReference type="ARBA" id="ARBA00022490"/>
    </source>
</evidence>
<keyword evidence="14" id="KW-1185">Reference proteome</keyword>
<evidence type="ECO:0000256" key="7">
    <source>
        <dbReference type="ARBA" id="ARBA00022989"/>
    </source>
</evidence>
<evidence type="ECO:0000256" key="8">
    <source>
        <dbReference type="ARBA" id="ARBA00023054"/>
    </source>
</evidence>
<dbReference type="PANTHER" id="PTHR16056:SF18">
    <property type="entry name" value="REGULATOR OF MICROTUBULE DYNAMICS PROTEIN 3"/>
    <property type="match status" value="1"/>
</dbReference>
<dbReference type="AlphaFoldDB" id="A0AAY4AMD7"/>
<dbReference type="GO" id="GO:0005741">
    <property type="term" value="C:mitochondrial outer membrane"/>
    <property type="evidence" value="ECO:0007669"/>
    <property type="project" value="UniProtKB-SubCell"/>
</dbReference>